<protein>
    <submittedName>
        <fullName evidence="2">Uncharacterized protein</fullName>
    </submittedName>
</protein>
<dbReference type="STRING" id="56216.A0A1A6GJC6"/>
<keyword evidence="3" id="KW-1185">Reference proteome</keyword>
<name>A0A1A6GJC6_NEOLE</name>
<feature type="compositionally biased region" description="Low complexity" evidence="1">
    <location>
        <begin position="71"/>
        <end position="89"/>
    </location>
</feature>
<comment type="caution">
    <text evidence="2">The sequence shown here is derived from an EMBL/GenBank/DDBJ whole genome shotgun (WGS) entry which is preliminary data.</text>
</comment>
<feature type="non-terminal residue" evidence="2">
    <location>
        <position position="107"/>
    </location>
</feature>
<sequence>MVEEEESQGMVTRPMETEVLGPRGMEKKMETCEIARGMDARGLEKRVPGPSSRGLITGMQGAGLQGGMQGAGMQRAGMQGEMQGAGVQGESKQGGGQPSNFSLGQSQ</sequence>
<feature type="compositionally biased region" description="Gly residues" evidence="1">
    <location>
        <begin position="60"/>
        <end position="70"/>
    </location>
</feature>
<dbReference type="AlphaFoldDB" id="A0A1A6GJC6"/>
<evidence type="ECO:0000256" key="1">
    <source>
        <dbReference type="SAM" id="MobiDB-lite"/>
    </source>
</evidence>
<gene>
    <name evidence="2" type="ORF">A6R68_05619</name>
</gene>
<organism evidence="2 3">
    <name type="scientific">Neotoma lepida</name>
    <name type="common">Desert woodrat</name>
    <dbReference type="NCBI Taxonomy" id="56216"/>
    <lineage>
        <taxon>Eukaryota</taxon>
        <taxon>Metazoa</taxon>
        <taxon>Chordata</taxon>
        <taxon>Craniata</taxon>
        <taxon>Vertebrata</taxon>
        <taxon>Euteleostomi</taxon>
        <taxon>Mammalia</taxon>
        <taxon>Eutheria</taxon>
        <taxon>Euarchontoglires</taxon>
        <taxon>Glires</taxon>
        <taxon>Rodentia</taxon>
        <taxon>Myomorpha</taxon>
        <taxon>Muroidea</taxon>
        <taxon>Cricetidae</taxon>
        <taxon>Neotominae</taxon>
        <taxon>Neotoma</taxon>
    </lineage>
</organism>
<evidence type="ECO:0000313" key="2">
    <source>
        <dbReference type="EMBL" id="OBS65840.1"/>
    </source>
</evidence>
<feature type="compositionally biased region" description="Basic and acidic residues" evidence="1">
    <location>
        <begin position="24"/>
        <end position="47"/>
    </location>
</feature>
<accession>A0A1A6GJC6</accession>
<dbReference type="EMBL" id="LZPO01088449">
    <property type="protein sequence ID" value="OBS65840.1"/>
    <property type="molecule type" value="Genomic_DNA"/>
</dbReference>
<reference evidence="2 3" key="1">
    <citation type="submission" date="2016-06" db="EMBL/GenBank/DDBJ databases">
        <title>The Draft Genome Sequence and Annotation of the Desert Woodrat Neotoma lepida.</title>
        <authorList>
            <person name="Campbell M."/>
            <person name="Oakeson K.F."/>
            <person name="Yandell M."/>
            <person name="Halpert J.R."/>
            <person name="Dearing D."/>
        </authorList>
    </citation>
    <scope>NUCLEOTIDE SEQUENCE [LARGE SCALE GENOMIC DNA]</scope>
    <source>
        <strain evidence="2">417</strain>
        <tissue evidence="2">Liver</tissue>
    </source>
</reference>
<proteinExistence type="predicted"/>
<evidence type="ECO:0000313" key="3">
    <source>
        <dbReference type="Proteomes" id="UP000092124"/>
    </source>
</evidence>
<feature type="compositionally biased region" description="Polar residues" evidence="1">
    <location>
        <begin position="98"/>
        <end position="107"/>
    </location>
</feature>
<dbReference type="Proteomes" id="UP000092124">
    <property type="component" value="Unassembled WGS sequence"/>
</dbReference>
<feature type="region of interest" description="Disordered" evidence="1">
    <location>
        <begin position="1"/>
        <end position="107"/>
    </location>
</feature>